<dbReference type="InterPro" id="IPR050765">
    <property type="entry name" value="Riboflavin_Biosynth_HTPR"/>
</dbReference>
<dbReference type="Pfam" id="PF01872">
    <property type="entry name" value="RibD_C"/>
    <property type="match status" value="1"/>
</dbReference>
<dbReference type="InterPro" id="IPR002734">
    <property type="entry name" value="RibDG_C"/>
</dbReference>
<organism evidence="2 3">
    <name type="scientific">Chitinophaga varians</name>
    <dbReference type="NCBI Taxonomy" id="2202339"/>
    <lineage>
        <taxon>Bacteria</taxon>
        <taxon>Pseudomonadati</taxon>
        <taxon>Bacteroidota</taxon>
        <taxon>Chitinophagia</taxon>
        <taxon>Chitinophagales</taxon>
        <taxon>Chitinophagaceae</taxon>
        <taxon>Chitinophaga</taxon>
    </lineage>
</organism>
<reference evidence="2 3" key="1">
    <citation type="submission" date="2020-04" db="EMBL/GenBank/DDBJ databases">
        <authorList>
            <person name="Yin C."/>
        </authorList>
    </citation>
    <scope>NUCLEOTIDE SEQUENCE [LARGE SCALE GENOMIC DNA]</scope>
    <source>
        <strain evidence="2 3">Ae27</strain>
    </source>
</reference>
<evidence type="ECO:0000313" key="3">
    <source>
        <dbReference type="Proteomes" id="UP000570474"/>
    </source>
</evidence>
<comment type="caution">
    <text evidence="2">The sequence shown here is derived from an EMBL/GenBank/DDBJ whole genome shotgun (WGS) entry which is preliminary data.</text>
</comment>
<dbReference type="GO" id="GO:0009231">
    <property type="term" value="P:riboflavin biosynthetic process"/>
    <property type="evidence" value="ECO:0007669"/>
    <property type="project" value="InterPro"/>
</dbReference>
<protein>
    <submittedName>
        <fullName evidence="2">Dihydrofolate reductase</fullName>
    </submittedName>
</protein>
<dbReference type="GO" id="GO:0008703">
    <property type="term" value="F:5-amino-6-(5-phosphoribosylamino)uracil reductase activity"/>
    <property type="evidence" value="ECO:0007669"/>
    <property type="project" value="InterPro"/>
</dbReference>
<dbReference type="SUPFAM" id="SSF53597">
    <property type="entry name" value="Dihydrofolate reductase-like"/>
    <property type="match status" value="1"/>
</dbReference>
<dbReference type="EMBL" id="JABAIA010000002">
    <property type="protein sequence ID" value="NLR66848.1"/>
    <property type="molecule type" value="Genomic_DNA"/>
</dbReference>
<proteinExistence type="predicted"/>
<dbReference type="AlphaFoldDB" id="A0A847S158"/>
<dbReference type="InterPro" id="IPR024072">
    <property type="entry name" value="DHFR-like_dom_sf"/>
</dbReference>
<dbReference type="PANTHER" id="PTHR38011">
    <property type="entry name" value="DIHYDROFOLATE REDUCTASE FAMILY PROTEIN (AFU_ORTHOLOGUE AFUA_8G06820)"/>
    <property type="match status" value="1"/>
</dbReference>
<dbReference type="PANTHER" id="PTHR38011:SF11">
    <property type="entry name" value="2,5-DIAMINO-6-RIBOSYLAMINO-4(3H)-PYRIMIDINONE 5'-PHOSPHATE REDUCTASE"/>
    <property type="match status" value="1"/>
</dbReference>
<name>A0A847S158_9BACT</name>
<feature type="domain" description="Bacterial bifunctional deaminase-reductase C-terminal" evidence="1">
    <location>
        <begin position="2"/>
        <end position="186"/>
    </location>
</feature>
<evidence type="ECO:0000259" key="1">
    <source>
        <dbReference type="Pfam" id="PF01872"/>
    </source>
</evidence>
<dbReference type="RefSeq" id="WP_168872750.1">
    <property type="nucleotide sequence ID" value="NZ_JABAIA010000002.1"/>
</dbReference>
<sequence length="202" mass="22825">MRKVIVSMNLSLDGFMSGRQRELDWHLASWGADMSERLTRDLTGADTLLLGRNTYEAMAAYWQRVEIDSFFPREDIAYAVMLNTTQKVVYSRTLSVLPWSNSRQAKGDLRRVVATLKEPRPGPEKNILVYGSGQLVGALGDLGLVDEYHLWVHPVVLGQGMPMFSGGPDKVSMTLEQMQTFRSGVVWFRYIVNKNPFLPVTP</sequence>
<evidence type="ECO:0000313" key="2">
    <source>
        <dbReference type="EMBL" id="NLR66848.1"/>
    </source>
</evidence>
<keyword evidence="3" id="KW-1185">Reference proteome</keyword>
<accession>A0A847S158</accession>
<gene>
    <name evidence="2" type="ORF">HGH92_21245</name>
</gene>
<dbReference type="Gene3D" id="3.40.430.10">
    <property type="entry name" value="Dihydrofolate Reductase, subunit A"/>
    <property type="match status" value="1"/>
</dbReference>
<dbReference type="Proteomes" id="UP000570474">
    <property type="component" value="Unassembled WGS sequence"/>
</dbReference>